<dbReference type="AlphaFoldDB" id="A0A927W2G7"/>
<feature type="domain" description="Abortive phage infection protein C-terminal" evidence="1">
    <location>
        <begin position="48"/>
        <end position="380"/>
    </location>
</feature>
<accession>A0A927W2G7</accession>
<dbReference type="InterPro" id="IPR018891">
    <property type="entry name" value="AIPR_C"/>
</dbReference>
<gene>
    <name evidence="2" type="ORF">E7215_03740</name>
</gene>
<reference evidence="2" key="1">
    <citation type="submission" date="2019-04" db="EMBL/GenBank/DDBJ databases">
        <title>Evolution of Biomass-Degrading Anaerobic Consortia Revealed by Metagenomics.</title>
        <authorList>
            <person name="Peng X."/>
        </authorList>
    </citation>
    <scope>NUCLEOTIDE SEQUENCE</scope>
    <source>
        <strain evidence="2">SIG254</strain>
    </source>
</reference>
<dbReference type="Pfam" id="PF10592">
    <property type="entry name" value="AIPR"/>
    <property type="match status" value="1"/>
</dbReference>
<evidence type="ECO:0000313" key="2">
    <source>
        <dbReference type="EMBL" id="MBE6059273.1"/>
    </source>
</evidence>
<dbReference type="EMBL" id="SVCM01000042">
    <property type="protein sequence ID" value="MBE6059273.1"/>
    <property type="molecule type" value="Genomic_DNA"/>
</dbReference>
<sequence>MENQKTRLVFPAKAFKKFENPYNPKENPAKYQFFVNANNVPTELDCWLDVNPREQKLNTDVSKAIRNSLLCEDKTFHLLNRGILISADEISYNNESKEVELVLSDSQLHGIIDGGHTYKIIIEEKDDKNIKSEKYVSVEVITRVSHIEMLAEARNTSVAVDDKSIEELKGSFDCIKAIIQNQKIGTDKYFDRIAFKQNEYWGDKEKTNVIDVREIISIMNMFNPYLYNPSGSTHPIQSYTGKEVSLKKFLKLAPPDSKSKDGDIDFRNKVVKNMKNIIPDIFLLWDIIEKEFPQVSKDLNRKYGSKKYSNYNNDKVKKVSLFSNEELDYTIPKGIMYPCLGAFRALVKQNGKTGECTWAIDPFKVWEDKKESIVSMILDNSRTVASDSPDQIGKSALIWDSLYNGIFIYRLMKKA</sequence>
<dbReference type="Proteomes" id="UP000768462">
    <property type="component" value="Unassembled WGS sequence"/>
</dbReference>
<name>A0A927W2G7_9CLOT</name>
<organism evidence="2 3">
    <name type="scientific">Clostridium sulfidigenes</name>
    <dbReference type="NCBI Taxonomy" id="318464"/>
    <lineage>
        <taxon>Bacteria</taxon>
        <taxon>Bacillati</taxon>
        <taxon>Bacillota</taxon>
        <taxon>Clostridia</taxon>
        <taxon>Eubacteriales</taxon>
        <taxon>Clostridiaceae</taxon>
        <taxon>Clostridium</taxon>
    </lineage>
</organism>
<protein>
    <submittedName>
        <fullName evidence="2">AIPR protein</fullName>
    </submittedName>
</protein>
<evidence type="ECO:0000313" key="3">
    <source>
        <dbReference type="Proteomes" id="UP000768462"/>
    </source>
</evidence>
<comment type="caution">
    <text evidence="2">The sequence shown here is derived from an EMBL/GenBank/DDBJ whole genome shotgun (WGS) entry which is preliminary data.</text>
</comment>
<evidence type="ECO:0000259" key="1">
    <source>
        <dbReference type="Pfam" id="PF10592"/>
    </source>
</evidence>
<proteinExistence type="predicted"/>